<comment type="caution">
    <text evidence="2">The sequence shown here is derived from an EMBL/GenBank/DDBJ whole genome shotgun (WGS) entry which is preliminary data.</text>
</comment>
<gene>
    <name evidence="2" type="ORF">N7472_003927</name>
</gene>
<dbReference type="EMBL" id="JAPQKP010000002">
    <property type="protein sequence ID" value="KAJ5207479.1"/>
    <property type="molecule type" value="Genomic_DNA"/>
</dbReference>
<evidence type="ECO:0000313" key="3">
    <source>
        <dbReference type="Proteomes" id="UP001150879"/>
    </source>
</evidence>
<reference evidence="2" key="1">
    <citation type="submission" date="2022-11" db="EMBL/GenBank/DDBJ databases">
        <authorList>
            <person name="Petersen C."/>
        </authorList>
    </citation>
    <scope>NUCLEOTIDE SEQUENCE</scope>
    <source>
        <strain evidence="2">IBT 16849</strain>
    </source>
</reference>
<accession>A0A9W9MTV2</accession>
<evidence type="ECO:0000256" key="1">
    <source>
        <dbReference type="SAM" id="MobiDB-lite"/>
    </source>
</evidence>
<dbReference type="Proteomes" id="UP001150879">
    <property type="component" value="Unassembled WGS sequence"/>
</dbReference>
<reference evidence="2" key="2">
    <citation type="journal article" date="2023" name="IMA Fungus">
        <title>Comparative genomic study of the Penicillium genus elucidates a diverse pangenome and 15 lateral gene transfer events.</title>
        <authorList>
            <person name="Petersen C."/>
            <person name="Sorensen T."/>
            <person name="Nielsen M.R."/>
            <person name="Sondergaard T.E."/>
            <person name="Sorensen J.L."/>
            <person name="Fitzpatrick D.A."/>
            <person name="Frisvad J.C."/>
            <person name="Nielsen K.L."/>
        </authorList>
    </citation>
    <scope>NUCLEOTIDE SEQUENCE</scope>
    <source>
        <strain evidence="2">IBT 16849</strain>
    </source>
</reference>
<protein>
    <submittedName>
        <fullName evidence="2">Uncharacterized protein</fullName>
    </submittedName>
</protein>
<proteinExistence type="predicted"/>
<evidence type="ECO:0000313" key="2">
    <source>
        <dbReference type="EMBL" id="KAJ5207479.1"/>
    </source>
</evidence>
<dbReference type="AlphaFoldDB" id="A0A9W9MTV2"/>
<name>A0A9W9MTV2_9EURO</name>
<sequence>MTVELVVLGEVVTGRLIHIAVPCIDVRINLVSRSDHFSSRQWSHTTAKIFATSLNSRHHPFNGRRSSNRGGASDCAPYIR</sequence>
<organism evidence="2 3">
    <name type="scientific">Penicillium cf. griseofulvum</name>
    <dbReference type="NCBI Taxonomy" id="2972120"/>
    <lineage>
        <taxon>Eukaryota</taxon>
        <taxon>Fungi</taxon>
        <taxon>Dikarya</taxon>
        <taxon>Ascomycota</taxon>
        <taxon>Pezizomycotina</taxon>
        <taxon>Eurotiomycetes</taxon>
        <taxon>Eurotiomycetidae</taxon>
        <taxon>Eurotiales</taxon>
        <taxon>Aspergillaceae</taxon>
        <taxon>Penicillium</taxon>
    </lineage>
</organism>
<keyword evidence="3" id="KW-1185">Reference proteome</keyword>
<feature type="region of interest" description="Disordered" evidence="1">
    <location>
        <begin position="60"/>
        <end position="80"/>
    </location>
</feature>
<dbReference type="OrthoDB" id="4331229at2759"/>